<accession>A0A5C6M419</accession>
<gene>
    <name evidence="1" type="ORF">E3A20_19960</name>
</gene>
<evidence type="ECO:0000313" key="1">
    <source>
        <dbReference type="EMBL" id="TWW08875.1"/>
    </source>
</evidence>
<evidence type="ECO:0000313" key="2">
    <source>
        <dbReference type="Proteomes" id="UP000321083"/>
    </source>
</evidence>
<organism evidence="1 2">
    <name type="scientific">Planctomyces bekefii</name>
    <dbReference type="NCBI Taxonomy" id="1653850"/>
    <lineage>
        <taxon>Bacteria</taxon>
        <taxon>Pseudomonadati</taxon>
        <taxon>Planctomycetota</taxon>
        <taxon>Planctomycetia</taxon>
        <taxon>Planctomycetales</taxon>
        <taxon>Planctomycetaceae</taxon>
        <taxon>Planctomyces</taxon>
    </lineage>
</organism>
<dbReference type="SUPFAM" id="SSF52540">
    <property type="entry name" value="P-loop containing nucleoside triphosphate hydrolases"/>
    <property type="match status" value="1"/>
</dbReference>
<comment type="caution">
    <text evidence="1">The sequence shown here is derived from an EMBL/GenBank/DDBJ whole genome shotgun (WGS) entry which is preliminary data.</text>
</comment>
<dbReference type="Proteomes" id="UP000321083">
    <property type="component" value="Unassembled WGS sequence"/>
</dbReference>
<name>A0A5C6M419_9PLAN</name>
<sequence length="299" mass="34094">MATLKDRLAQEALQSTNANELADVLRKVSILKEAESEFSPALVQELTDGIEDSRVEKHVRTHRLSEIEEATRSLDESEHRRIQADYDNSVKEITLIEQGIQRERDALATVEQHIDKVQRKLDQLGGADLARDRQRREVAKKLFDLLNEAVDVYRNELRQRVERDASELFRKLTTEAEYTALRINENYGLRIVHSDGSVVPVRSAGAEHIVALSLMGALQKNAPLQGPIIMDSPFGRLDDHHTTKVIDSLPDMAAQVLLLVYESEMEPRLARSRLQGQLKREYRIGRVTARHSTIEVRHE</sequence>
<dbReference type="AlphaFoldDB" id="A0A5C6M419"/>
<protein>
    <submittedName>
        <fullName evidence="1">Uncharacterized protein</fullName>
    </submittedName>
</protein>
<dbReference type="InterPro" id="IPR027417">
    <property type="entry name" value="P-loop_NTPase"/>
</dbReference>
<proteinExistence type="predicted"/>
<dbReference type="EMBL" id="SRHE01000471">
    <property type="protein sequence ID" value="TWW08875.1"/>
    <property type="molecule type" value="Genomic_DNA"/>
</dbReference>
<reference evidence="1 2" key="2">
    <citation type="submission" date="2019-08" db="EMBL/GenBank/DDBJ databases">
        <authorList>
            <person name="Henke P."/>
        </authorList>
    </citation>
    <scope>NUCLEOTIDE SEQUENCE [LARGE SCALE GENOMIC DNA]</scope>
    <source>
        <strain evidence="1">Phe10_nw2017</strain>
    </source>
</reference>
<dbReference type="Gene3D" id="3.40.50.300">
    <property type="entry name" value="P-loop containing nucleotide triphosphate hydrolases"/>
    <property type="match status" value="1"/>
</dbReference>
<keyword evidence="2" id="KW-1185">Reference proteome</keyword>
<reference evidence="1 2" key="1">
    <citation type="submission" date="2019-08" db="EMBL/GenBank/DDBJ databases">
        <title>100 year-old enigma solved: identification of Planctomyces bekefii, the type genus and species of the phylum Planctomycetes.</title>
        <authorList>
            <person name="Svetlana D.N."/>
            <person name="Overmann J."/>
        </authorList>
    </citation>
    <scope>NUCLEOTIDE SEQUENCE [LARGE SCALE GENOMIC DNA]</scope>
    <source>
        <strain evidence="1">Phe10_nw2017</strain>
    </source>
</reference>